<reference evidence="2 3" key="1">
    <citation type="submission" date="2018-10" db="EMBL/GenBank/DDBJ databases">
        <title>Ulvibacterium marinum gen. nov., sp. nov., a novel marine bacterium of the family Flavobacteriaceae, isolated from a culture of the green alga Ulva prolifera.</title>
        <authorList>
            <person name="Zhang Z."/>
        </authorList>
    </citation>
    <scope>NUCLEOTIDE SEQUENCE [LARGE SCALE GENOMIC DNA]</scope>
    <source>
        <strain evidence="2 3">CCMM003</strain>
    </source>
</reference>
<feature type="transmembrane region" description="Helical" evidence="1">
    <location>
        <begin position="12"/>
        <end position="33"/>
    </location>
</feature>
<protein>
    <submittedName>
        <fullName evidence="2">Uncharacterized protein</fullName>
    </submittedName>
</protein>
<dbReference type="AlphaFoldDB" id="A0A3B0CDX8"/>
<keyword evidence="1" id="KW-0472">Membrane</keyword>
<accession>A0A3B0CDX8</accession>
<evidence type="ECO:0000313" key="3">
    <source>
        <dbReference type="Proteomes" id="UP000276603"/>
    </source>
</evidence>
<keyword evidence="1" id="KW-0812">Transmembrane</keyword>
<feature type="transmembrane region" description="Helical" evidence="1">
    <location>
        <begin position="39"/>
        <end position="58"/>
    </location>
</feature>
<proteinExistence type="predicted"/>
<dbReference type="Proteomes" id="UP000276603">
    <property type="component" value="Unassembled WGS sequence"/>
</dbReference>
<name>A0A3B0CDX8_9FLAO</name>
<keyword evidence="1" id="KW-1133">Transmembrane helix</keyword>
<evidence type="ECO:0000313" key="2">
    <source>
        <dbReference type="EMBL" id="RKN83580.1"/>
    </source>
</evidence>
<dbReference type="EMBL" id="RBCJ01000001">
    <property type="protein sequence ID" value="RKN83580.1"/>
    <property type="molecule type" value="Genomic_DNA"/>
</dbReference>
<sequence length="76" mass="8861">MSRNRVVNVKASYLPTPYYSLIFFTFFSILYPNFCQMEFIHFCVIFLLISILFIFSRYSVSVNSGKKGPAEKPALF</sequence>
<gene>
    <name evidence="2" type="ORF">D7Z94_07135</name>
</gene>
<evidence type="ECO:0000256" key="1">
    <source>
        <dbReference type="SAM" id="Phobius"/>
    </source>
</evidence>
<keyword evidence="3" id="KW-1185">Reference proteome</keyword>
<comment type="caution">
    <text evidence="2">The sequence shown here is derived from an EMBL/GenBank/DDBJ whole genome shotgun (WGS) entry which is preliminary data.</text>
</comment>
<organism evidence="2 3">
    <name type="scientific">Ulvibacterium marinum</name>
    <dbReference type="NCBI Taxonomy" id="2419782"/>
    <lineage>
        <taxon>Bacteria</taxon>
        <taxon>Pseudomonadati</taxon>
        <taxon>Bacteroidota</taxon>
        <taxon>Flavobacteriia</taxon>
        <taxon>Flavobacteriales</taxon>
        <taxon>Flavobacteriaceae</taxon>
        <taxon>Ulvibacterium</taxon>
    </lineage>
</organism>